<feature type="transmembrane region" description="Helical" evidence="1">
    <location>
        <begin position="43"/>
        <end position="63"/>
    </location>
</feature>
<evidence type="ECO:0000313" key="5">
    <source>
        <dbReference type="Proteomes" id="UP000285839"/>
    </source>
</evidence>
<keyword evidence="1" id="KW-1133">Transmembrane helix</keyword>
<evidence type="ECO:0000256" key="1">
    <source>
        <dbReference type="SAM" id="Phobius"/>
    </source>
</evidence>
<dbReference type="EMBL" id="QRUH01000010">
    <property type="protein sequence ID" value="RGR47620.1"/>
    <property type="molecule type" value="Genomic_DNA"/>
</dbReference>
<keyword evidence="1" id="KW-0812">Transmembrane</keyword>
<evidence type="ECO:0000313" key="3">
    <source>
        <dbReference type="EMBL" id="RGR47620.1"/>
    </source>
</evidence>
<dbReference type="GeneID" id="79802742"/>
<sequence length="659" mass="74758">MKKNREVICAFAAWVLSACFFMSCFMIPGLAEKINSLGNSNMLVYGMSLILFCLLFVVGMGIAHRHEVAGKTFPENVKARKTVFWLMLFIQIPFWLLCISGETEQLGSVAAKYGWHTQPAVIAAFLFLAELAIFFWACQNVCFPEKDGEWIIRLVYAALVLLVFYSMYTPNIFGRGELSDAYHGHAYFNSVYNIYQGMPYTHNVTSIYGHYGLFFKIPMELVHGDFKAFVAMVAGIGAFAHICAFLILELLVKSRVLRVLGALAVTFPVLGMRGGFYWQVWPHRVIFPMLLFLYGAWILKKELCNFWTAVGGYLICLLAILWNTETGLILTVAWAGMLISRFLSVGKIKIRRLLWLSFAQFAGMAGAVFGAYGTVNLYNILKHSPANSFDDFLIPLLSGSYMTGVLHLDMPTEPNAYMAVITLFLTGTALGMTGWFSGKERHCWQKEFLFLLSVGSLGCLVYYINRPAYHNLDCITMPAAIMAAYWGQRGIEFIKNEEWKRFDSLSLRHVTVSGVGLICIVAVLAMATGTVLQFAQNSKIKENYHNVQEFEDFAEQIAAVVPENTPSFGINVPEICSMLHRRTECFTMDFSDMLVRPDSLKELKDQLEHAEVPGAFTGKSSMNIWKRNDPETYRWFMDHYELKETIPFYGEKFLYYIKK</sequence>
<evidence type="ECO:0000313" key="4">
    <source>
        <dbReference type="Proteomes" id="UP000095409"/>
    </source>
</evidence>
<reference evidence="3 5" key="2">
    <citation type="submission" date="2018-08" db="EMBL/GenBank/DDBJ databases">
        <title>A genome reference for cultivated species of the human gut microbiota.</title>
        <authorList>
            <person name="Zou Y."/>
            <person name="Xue W."/>
            <person name="Luo G."/>
        </authorList>
    </citation>
    <scope>NUCLEOTIDE SEQUENCE [LARGE SCALE GENOMIC DNA]</scope>
    <source>
        <strain evidence="3 5">AF25-21</strain>
    </source>
</reference>
<dbReference type="RefSeq" id="WP_055066102.1">
    <property type="nucleotide sequence ID" value="NZ_CP176627.1"/>
</dbReference>
<name>A0A174DBD8_9FIRM</name>
<dbReference type="AlphaFoldDB" id="A0A174DBD8"/>
<gene>
    <name evidence="3" type="ORF">DWY46_12305</name>
    <name evidence="2" type="ORF">ERS852394_01732</name>
</gene>
<dbReference type="Proteomes" id="UP000095409">
    <property type="component" value="Unassembled WGS sequence"/>
</dbReference>
<feature type="transmembrane region" description="Helical" evidence="1">
    <location>
        <begin position="448"/>
        <end position="464"/>
    </location>
</feature>
<accession>A0A174DBD8</accession>
<feature type="transmembrane region" description="Helical" evidence="1">
    <location>
        <begin position="120"/>
        <end position="138"/>
    </location>
</feature>
<feature type="transmembrane region" description="Helical" evidence="1">
    <location>
        <begin position="353"/>
        <end position="375"/>
    </location>
</feature>
<feature type="transmembrane region" description="Helical" evidence="1">
    <location>
        <begin position="509"/>
        <end position="535"/>
    </location>
</feature>
<feature type="transmembrane region" description="Helical" evidence="1">
    <location>
        <begin position="416"/>
        <end position="436"/>
    </location>
</feature>
<feature type="transmembrane region" description="Helical" evidence="1">
    <location>
        <begin position="150"/>
        <end position="168"/>
    </location>
</feature>
<feature type="transmembrane region" description="Helical" evidence="1">
    <location>
        <begin position="7"/>
        <end position="31"/>
    </location>
</feature>
<feature type="transmembrane region" description="Helical" evidence="1">
    <location>
        <begin position="328"/>
        <end position="346"/>
    </location>
</feature>
<feature type="transmembrane region" description="Helical" evidence="1">
    <location>
        <begin position="83"/>
        <end position="100"/>
    </location>
</feature>
<dbReference type="EMBL" id="CYZD01000007">
    <property type="protein sequence ID" value="CUO23012.1"/>
    <property type="molecule type" value="Genomic_DNA"/>
</dbReference>
<feature type="transmembrane region" description="Helical" evidence="1">
    <location>
        <begin position="255"/>
        <end position="275"/>
    </location>
</feature>
<reference evidence="2 4" key="1">
    <citation type="submission" date="2015-09" db="EMBL/GenBank/DDBJ databases">
        <authorList>
            <consortium name="Pathogen Informatics"/>
        </authorList>
    </citation>
    <scope>NUCLEOTIDE SEQUENCE [LARGE SCALE GENOMIC DNA]</scope>
    <source>
        <strain evidence="2 4">2789STDY5608837</strain>
    </source>
</reference>
<organism evidence="2 4">
    <name type="scientific">Blautia obeum</name>
    <dbReference type="NCBI Taxonomy" id="40520"/>
    <lineage>
        <taxon>Bacteria</taxon>
        <taxon>Bacillati</taxon>
        <taxon>Bacillota</taxon>
        <taxon>Clostridia</taxon>
        <taxon>Lachnospirales</taxon>
        <taxon>Lachnospiraceae</taxon>
        <taxon>Blautia</taxon>
    </lineage>
</organism>
<protein>
    <recommendedName>
        <fullName evidence="6">Glycosyltransferase RgtA/B/C/D-like domain-containing protein</fullName>
    </recommendedName>
</protein>
<feature type="transmembrane region" description="Helical" evidence="1">
    <location>
        <begin position="228"/>
        <end position="248"/>
    </location>
</feature>
<evidence type="ECO:0008006" key="6">
    <source>
        <dbReference type="Google" id="ProtNLM"/>
    </source>
</evidence>
<dbReference type="Proteomes" id="UP000285839">
    <property type="component" value="Unassembled WGS sequence"/>
</dbReference>
<evidence type="ECO:0000313" key="2">
    <source>
        <dbReference type="EMBL" id="CUO23012.1"/>
    </source>
</evidence>
<proteinExistence type="predicted"/>
<feature type="transmembrane region" description="Helical" evidence="1">
    <location>
        <begin position="281"/>
        <end position="299"/>
    </location>
</feature>
<feature type="transmembrane region" description="Helical" evidence="1">
    <location>
        <begin position="306"/>
        <end position="322"/>
    </location>
</feature>
<dbReference type="PROSITE" id="PS51257">
    <property type="entry name" value="PROKAR_LIPOPROTEIN"/>
    <property type="match status" value="1"/>
</dbReference>
<keyword evidence="1" id="KW-0472">Membrane</keyword>